<protein>
    <submittedName>
        <fullName evidence="2">Helix-turn-helix domain-containing protein</fullName>
    </submittedName>
</protein>
<dbReference type="InterPro" id="IPR036388">
    <property type="entry name" value="WH-like_DNA-bd_sf"/>
</dbReference>
<reference evidence="3" key="1">
    <citation type="submission" date="2016-10" db="EMBL/GenBank/DDBJ databases">
        <authorList>
            <person name="Varghese N."/>
            <person name="Submissions S."/>
        </authorList>
    </citation>
    <scope>NUCLEOTIDE SEQUENCE [LARGE SCALE GENOMIC DNA]</scope>
    <source>
        <strain evidence="3">S6-262</strain>
    </source>
</reference>
<dbReference type="Gene3D" id="1.10.10.10">
    <property type="entry name" value="Winged helix-like DNA-binding domain superfamily/Winged helix DNA-binding domain"/>
    <property type="match status" value="1"/>
</dbReference>
<dbReference type="STRING" id="1166340.SAMN05192583_0579"/>
<name>A0A1H7Z8R4_9SPHN</name>
<proteinExistence type="predicted"/>
<sequence length="249" mass="27188">MSVRIMTAVWSIALPDSEKIVLLALADCANDEGLCWPSMATLAAKCSKSDRTVQAAIKSLVAAGQMSRQEVPGRGCRYIIHPTPAAASPPKPLRGEAASPPKGTTPTPEAASDKPSRTITSPEASPPTRRTRQADPKAQPTRMPDDWKPIRFADGTVAREIVDRRGREWGRAALESFRNWAANADDRVGRKRDWQRAWANWIIEQDNRDGRRTGTRADGMGGNGRGHSASGMGRTVDAGQRWLQRRQAG</sequence>
<evidence type="ECO:0000313" key="2">
    <source>
        <dbReference type="EMBL" id="SEM54623.1"/>
    </source>
</evidence>
<feature type="region of interest" description="Disordered" evidence="1">
    <location>
        <begin position="79"/>
        <end position="149"/>
    </location>
</feature>
<evidence type="ECO:0000313" key="3">
    <source>
        <dbReference type="Proteomes" id="UP000199206"/>
    </source>
</evidence>
<gene>
    <name evidence="2" type="ORF">SAMN05192583_0579</name>
</gene>
<dbReference type="OrthoDB" id="7572533at2"/>
<dbReference type="Proteomes" id="UP000199206">
    <property type="component" value="Unassembled WGS sequence"/>
</dbReference>
<dbReference type="Pfam" id="PF13730">
    <property type="entry name" value="HTH_36"/>
    <property type="match status" value="1"/>
</dbReference>
<dbReference type="AlphaFoldDB" id="A0A1H7Z8R4"/>
<dbReference type="RefSeq" id="WP_093663917.1">
    <property type="nucleotide sequence ID" value="NZ_FOCF01000001.1"/>
</dbReference>
<feature type="region of interest" description="Disordered" evidence="1">
    <location>
        <begin position="209"/>
        <end position="249"/>
    </location>
</feature>
<accession>A0A1H7Z8R4</accession>
<organism evidence="2 3">
    <name type="scientific">Sphingomonas gellani</name>
    <dbReference type="NCBI Taxonomy" id="1166340"/>
    <lineage>
        <taxon>Bacteria</taxon>
        <taxon>Pseudomonadati</taxon>
        <taxon>Pseudomonadota</taxon>
        <taxon>Alphaproteobacteria</taxon>
        <taxon>Sphingomonadales</taxon>
        <taxon>Sphingomonadaceae</taxon>
        <taxon>Sphingomonas</taxon>
    </lineage>
</organism>
<dbReference type="EMBL" id="FOCF01000001">
    <property type="protein sequence ID" value="SEM54623.1"/>
    <property type="molecule type" value="Genomic_DNA"/>
</dbReference>
<keyword evidence="3" id="KW-1185">Reference proteome</keyword>
<evidence type="ECO:0000256" key="1">
    <source>
        <dbReference type="SAM" id="MobiDB-lite"/>
    </source>
</evidence>